<protein>
    <recommendedName>
        <fullName evidence="2">PE cleavage protein A C-terminal domain-containing protein</fullName>
    </recommendedName>
</protein>
<organism evidence="3 4">
    <name type="scientific">Mycobacterium botniense</name>
    <dbReference type="NCBI Taxonomy" id="84962"/>
    <lineage>
        <taxon>Bacteria</taxon>
        <taxon>Bacillati</taxon>
        <taxon>Actinomycetota</taxon>
        <taxon>Actinomycetes</taxon>
        <taxon>Mycobacteriales</taxon>
        <taxon>Mycobacteriaceae</taxon>
        <taxon>Mycobacterium</taxon>
    </lineage>
</organism>
<feature type="transmembrane region" description="Helical" evidence="1">
    <location>
        <begin position="21"/>
        <end position="43"/>
    </location>
</feature>
<keyword evidence="1" id="KW-0472">Membrane</keyword>
<accession>A0A7I9XSE2</accession>
<sequence>MADRSSYTDLPRLSRNARARWRRVVAGATVGAFLAVTTAWSWVAAPSAKADLLDVILDPIVQPIVSAMTDMVGAADPSAATDLTTFFDAAGSSAGGLSLNSLDPAAALTPAADPAAASSPADASTAADVAIPLTVYEGTEPAVDVSVNGGSEIPVLVDTGSSGLVVPWQDLGLKGLLDLGFPTGIGLSGYSGGVDYLYLTYDTTVDYGGVVSSSNTPVDVEIFSWPTSPDSPPSFQAFLADDDVRGIMGIGDNDAGPGISPLKAAGYEGVLVDVPQDQLILGPNPYTTDDITLSGAPITNLEVSIDGGSPVAVTGDVDSGGVYGTMPESVTDNLPAGTTITVYDGSGQELYSYTTTATNDPTLVSSSSDMDTGYEPFLQYPIYINYTDDTMVFVERW</sequence>
<dbReference type="InterPro" id="IPR048054">
    <property type="entry name" value="PecA_C"/>
</dbReference>
<dbReference type="Pfam" id="PF20729">
    <property type="entry name" value="PE-PGRS_C"/>
    <property type="match status" value="1"/>
</dbReference>
<proteinExistence type="predicted"/>
<dbReference type="AlphaFoldDB" id="A0A7I9XSE2"/>
<evidence type="ECO:0000256" key="1">
    <source>
        <dbReference type="SAM" id="Phobius"/>
    </source>
</evidence>
<keyword evidence="1" id="KW-1133">Transmembrane helix</keyword>
<name>A0A7I9XSE2_9MYCO</name>
<evidence type="ECO:0000313" key="3">
    <source>
        <dbReference type="EMBL" id="GFG72912.1"/>
    </source>
</evidence>
<dbReference type="GO" id="GO:0004190">
    <property type="term" value="F:aspartic-type endopeptidase activity"/>
    <property type="evidence" value="ECO:0007669"/>
    <property type="project" value="InterPro"/>
</dbReference>
<dbReference type="InterPro" id="IPR021109">
    <property type="entry name" value="Peptidase_aspartic_dom_sf"/>
</dbReference>
<keyword evidence="4" id="KW-1185">Reference proteome</keyword>
<keyword evidence="1" id="KW-0812">Transmembrane</keyword>
<evidence type="ECO:0000259" key="2">
    <source>
        <dbReference type="Pfam" id="PF20729"/>
    </source>
</evidence>
<gene>
    <name evidence="3" type="ORF">MBOT_02770</name>
</gene>
<reference evidence="3 4" key="1">
    <citation type="journal article" date="2019" name="Emerg. Microbes Infect.">
        <title>Comprehensive subspecies identification of 175 nontuberculous mycobacteria species based on 7547 genomic profiles.</title>
        <authorList>
            <person name="Matsumoto Y."/>
            <person name="Kinjo T."/>
            <person name="Motooka D."/>
            <person name="Nabeya D."/>
            <person name="Jung N."/>
            <person name="Uechi K."/>
            <person name="Horii T."/>
            <person name="Iida T."/>
            <person name="Fujita J."/>
            <person name="Nakamura S."/>
        </authorList>
    </citation>
    <scope>NUCLEOTIDE SEQUENCE [LARGE SCALE GENOMIC DNA]</scope>
    <source>
        <strain evidence="3 4">JCM 17322</strain>
    </source>
</reference>
<dbReference type="NCBIfam" id="NF038019">
    <property type="entry name" value="PE_process_PecA"/>
    <property type="match status" value="1"/>
</dbReference>
<comment type="caution">
    <text evidence="3">The sequence shown here is derived from an EMBL/GenBank/DDBJ whole genome shotgun (WGS) entry which is preliminary data.</text>
</comment>
<evidence type="ECO:0000313" key="4">
    <source>
        <dbReference type="Proteomes" id="UP000465361"/>
    </source>
</evidence>
<dbReference type="Proteomes" id="UP000465361">
    <property type="component" value="Unassembled WGS sequence"/>
</dbReference>
<dbReference type="Gene3D" id="2.40.70.10">
    <property type="entry name" value="Acid Proteases"/>
    <property type="match status" value="1"/>
</dbReference>
<feature type="domain" description="PE cleavage protein A C-terminal" evidence="2">
    <location>
        <begin position="130"/>
        <end position="388"/>
    </location>
</feature>
<dbReference type="EMBL" id="BLKW01000002">
    <property type="protein sequence ID" value="GFG72912.1"/>
    <property type="molecule type" value="Genomic_DNA"/>
</dbReference>